<accession>A0AAV1KRW4</accession>
<keyword evidence="3" id="KW-1185">Reference proteome</keyword>
<reference evidence="2 3" key="1">
    <citation type="submission" date="2023-11" db="EMBL/GenBank/DDBJ databases">
        <authorList>
            <person name="Hedman E."/>
            <person name="Englund M."/>
            <person name="Stromberg M."/>
            <person name="Nyberg Akerstrom W."/>
            <person name="Nylinder S."/>
            <person name="Jareborg N."/>
            <person name="Kallberg Y."/>
            <person name="Kronander E."/>
        </authorList>
    </citation>
    <scope>NUCLEOTIDE SEQUENCE [LARGE SCALE GENOMIC DNA]</scope>
</reference>
<feature type="transmembrane region" description="Helical" evidence="1">
    <location>
        <begin position="66"/>
        <end position="86"/>
    </location>
</feature>
<gene>
    <name evidence="2" type="ORF">PARMNEM_LOCUS6562</name>
</gene>
<feature type="transmembrane region" description="Helical" evidence="1">
    <location>
        <begin position="38"/>
        <end position="60"/>
    </location>
</feature>
<evidence type="ECO:0008006" key="4">
    <source>
        <dbReference type="Google" id="ProtNLM"/>
    </source>
</evidence>
<protein>
    <recommendedName>
        <fullName evidence="4">Ammonium transporter AmtB-like domain-containing protein</fullName>
    </recommendedName>
</protein>
<dbReference type="EMBL" id="CAVLGL010000079">
    <property type="protein sequence ID" value="CAK1585483.1"/>
    <property type="molecule type" value="Genomic_DNA"/>
</dbReference>
<evidence type="ECO:0000256" key="1">
    <source>
        <dbReference type="SAM" id="Phobius"/>
    </source>
</evidence>
<feature type="transmembrane region" description="Helical" evidence="1">
    <location>
        <begin position="6"/>
        <end position="26"/>
    </location>
</feature>
<proteinExistence type="predicted"/>
<keyword evidence="1" id="KW-1133">Transmembrane helix</keyword>
<name>A0AAV1KRW4_9NEOP</name>
<evidence type="ECO:0000313" key="3">
    <source>
        <dbReference type="Proteomes" id="UP001314205"/>
    </source>
</evidence>
<dbReference type="Proteomes" id="UP001314205">
    <property type="component" value="Unassembled WGS sequence"/>
</dbReference>
<dbReference type="InterPro" id="IPR036259">
    <property type="entry name" value="MFS_trans_sf"/>
</dbReference>
<keyword evidence="1" id="KW-0472">Membrane</keyword>
<dbReference type="SUPFAM" id="SSF103473">
    <property type="entry name" value="MFS general substrate transporter"/>
    <property type="match status" value="1"/>
</dbReference>
<dbReference type="AlphaFoldDB" id="A0AAV1KRW4"/>
<comment type="caution">
    <text evidence="2">The sequence shown here is derived from an EMBL/GenBank/DDBJ whole genome shotgun (WGS) entry which is preliminary data.</text>
</comment>
<organism evidence="2 3">
    <name type="scientific">Parnassius mnemosyne</name>
    <name type="common">clouded apollo</name>
    <dbReference type="NCBI Taxonomy" id="213953"/>
    <lineage>
        <taxon>Eukaryota</taxon>
        <taxon>Metazoa</taxon>
        <taxon>Ecdysozoa</taxon>
        <taxon>Arthropoda</taxon>
        <taxon>Hexapoda</taxon>
        <taxon>Insecta</taxon>
        <taxon>Pterygota</taxon>
        <taxon>Neoptera</taxon>
        <taxon>Endopterygota</taxon>
        <taxon>Lepidoptera</taxon>
        <taxon>Glossata</taxon>
        <taxon>Ditrysia</taxon>
        <taxon>Papilionoidea</taxon>
        <taxon>Papilionidae</taxon>
        <taxon>Parnassiinae</taxon>
        <taxon>Parnassini</taxon>
        <taxon>Parnassius</taxon>
        <taxon>Driopa</taxon>
    </lineage>
</organism>
<keyword evidence="1" id="KW-0812">Transmembrane</keyword>
<evidence type="ECO:0000313" key="2">
    <source>
        <dbReference type="EMBL" id="CAK1585483.1"/>
    </source>
</evidence>
<sequence length="106" mass="11637">MGINFGFVQSAALGTGLIGHTILLNITPRLFAINIRATIFGCCHSTGQFGALICYLIFFLDATDHIALVLIQVGFTFVLTALCYIIPDVDARELPDVMEDMDYFSE</sequence>